<dbReference type="EMBL" id="CP075587">
    <property type="protein sequence ID" value="QYF48395.1"/>
    <property type="molecule type" value="Genomic_DNA"/>
</dbReference>
<dbReference type="SUPFAM" id="SSF55166">
    <property type="entry name" value="Hedgehog/DD-peptidase"/>
    <property type="match status" value="1"/>
</dbReference>
<name>A0ABX8V4K0_9BACT</name>
<dbReference type="Proteomes" id="UP000826014">
    <property type="component" value="Chromosome"/>
</dbReference>
<reference evidence="1 2" key="1">
    <citation type="journal article" date="2022" name="bioRxiv">
        <title>Ecology and evolution of chlamydial symbionts of arthropods.</title>
        <authorList>
            <person name="Halter T."/>
            <person name="Koestlbacher S."/>
            <person name="Collingro A."/>
            <person name="Sixt B.S."/>
            <person name="Toenshoff E.R."/>
            <person name="Hendrickx F."/>
            <person name="Kostanjsek R."/>
            <person name="Horn M."/>
        </authorList>
    </citation>
    <scope>NUCLEOTIDE SEQUENCE [LARGE SCALE GENOMIC DNA]</scope>
    <source>
        <strain evidence="1">W744xW776</strain>
    </source>
</reference>
<protein>
    <recommendedName>
        <fullName evidence="3">Peptidase M15A C-terminal domain-containing protein</fullName>
    </recommendedName>
</protein>
<evidence type="ECO:0008006" key="3">
    <source>
        <dbReference type="Google" id="ProtNLM"/>
    </source>
</evidence>
<sequence>MKQVIFLLFLIGCSGMEQSEQKKLRRLNAKGEFIHRNHDEYHYQIDIPKHRIREPYPWEKGYVGQQIKISKEYFRCKGSGFNPPRIEENQTYFDCGGCHTHSLPIHQGKEFIYPILIDLLNFVQEKTRSKVIITCGHRCPAHNTYADSLNSTSKHMIGAEVDFYVEGMQEYPEKIIAILQQYYQENPSYTQQEYLEFERSYHHLDVSVPAWYNKEILIQLYQRKEGRDYDNQHKYPYICIQVRYDKEAKERVIYSWPKAFKGFRRY</sequence>
<organism evidence="1 2">
    <name type="scientific">Candidatus Rhabdochlamydia oedothoracis</name>
    <dbReference type="NCBI Taxonomy" id="2720720"/>
    <lineage>
        <taxon>Bacteria</taxon>
        <taxon>Pseudomonadati</taxon>
        <taxon>Chlamydiota</taxon>
        <taxon>Chlamydiia</taxon>
        <taxon>Parachlamydiales</taxon>
        <taxon>Candidatus Rhabdochlamydiaceae</taxon>
        <taxon>Candidatus Rhabdochlamydia</taxon>
    </lineage>
</organism>
<gene>
    <name evidence="1" type="ORF">RHABOEDO_000550</name>
</gene>
<keyword evidence="2" id="KW-1185">Reference proteome</keyword>
<evidence type="ECO:0000313" key="1">
    <source>
        <dbReference type="EMBL" id="QYF48395.1"/>
    </source>
</evidence>
<dbReference type="Gene3D" id="3.30.1380.10">
    <property type="match status" value="1"/>
</dbReference>
<accession>A0ABX8V4K0</accession>
<proteinExistence type="predicted"/>
<evidence type="ECO:0000313" key="2">
    <source>
        <dbReference type="Proteomes" id="UP000826014"/>
    </source>
</evidence>
<dbReference type="InterPro" id="IPR009045">
    <property type="entry name" value="Zn_M74/Hedgehog-like"/>
</dbReference>